<gene>
    <name evidence="2" type="ORF">EH165_12085</name>
</gene>
<keyword evidence="1" id="KW-0812">Transmembrane</keyword>
<evidence type="ECO:0000313" key="3">
    <source>
        <dbReference type="Proteomes" id="UP000268084"/>
    </source>
</evidence>
<organism evidence="2 3">
    <name type="scientific">Nakamurella antarctica</name>
    <dbReference type="NCBI Taxonomy" id="1902245"/>
    <lineage>
        <taxon>Bacteria</taxon>
        <taxon>Bacillati</taxon>
        <taxon>Actinomycetota</taxon>
        <taxon>Actinomycetes</taxon>
        <taxon>Nakamurellales</taxon>
        <taxon>Nakamurellaceae</taxon>
        <taxon>Nakamurella</taxon>
    </lineage>
</organism>
<keyword evidence="1" id="KW-1133">Transmembrane helix</keyword>
<proteinExistence type="predicted"/>
<evidence type="ECO:0000256" key="1">
    <source>
        <dbReference type="SAM" id="Phobius"/>
    </source>
</evidence>
<dbReference type="OrthoDB" id="9932267at2"/>
<evidence type="ECO:0000313" key="2">
    <source>
        <dbReference type="EMBL" id="AZI58761.1"/>
    </source>
</evidence>
<feature type="transmembrane region" description="Helical" evidence="1">
    <location>
        <begin position="153"/>
        <end position="173"/>
    </location>
</feature>
<reference evidence="2 3" key="1">
    <citation type="submission" date="2018-11" db="EMBL/GenBank/DDBJ databases">
        <authorList>
            <person name="Da X."/>
        </authorList>
    </citation>
    <scope>NUCLEOTIDE SEQUENCE [LARGE SCALE GENOMIC DNA]</scope>
    <source>
        <strain evidence="2 3">S14-144</strain>
    </source>
</reference>
<feature type="transmembrane region" description="Helical" evidence="1">
    <location>
        <begin position="179"/>
        <end position="198"/>
    </location>
</feature>
<keyword evidence="3" id="KW-1185">Reference proteome</keyword>
<protein>
    <recommendedName>
        <fullName evidence="4">DUF4064 domain-containing protein</fullName>
    </recommendedName>
</protein>
<dbReference type="EMBL" id="CP034170">
    <property type="protein sequence ID" value="AZI58761.1"/>
    <property type="molecule type" value="Genomic_DNA"/>
</dbReference>
<feature type="transmembrane region" description="Helical" evidence="1">
    <location>
        <begin position="120"/>
        <end position="141"/>
    </location>
</feature>
<name>A0A3G8ZYW7_9ACTN</name>
<dbReference type="KEGG" id="nak:EH165_12085"/>
<reference evidence="2 3" key="2">
    <citation type="submission" date="2018-12" db="EMBL/GenBank/DDBJ databases">
        <title>Nakamurella antarcticus sp. nov., isolated from Antarctica South Shetland Islands soil.</title>
        <authorList>
            <person name="Peng F."/>
        </authorList>
    </citation>
    <scope>NUCLEOTIDE SEQUENCE [LARGE SCALE GENOMIC DNA]</scope>
    <source>
        <strain evidence="2 3">S14-144</strain>
    </source>
</reference>
<evidence type="ECO:0008006" key="4">
    <source>
        <dbReference type="Google" id="ProtNLM"/>
    </source>
</evidence>
<keyword evidence="1" id="KW-0472">Membrane</keyword>
<accession>A0A3G8ZYW7</accession>
<dbReference type="AlphaFoldDB" id="A0A3G8ZYW7"/>
<dbReference type="Proteomes" id="UP000268084">
    <property type="component" value="Chromosome"/>
</dbReference>
<dbReference type="RefSeq" id="WP_124799666.1">
    <property type="nucleotide sequence ID" value="NZ_CP034170.1"/>
</dbReference>
<feature type="transmembrane region" description="Helical" evidence="1">
    <location>
        <begin position="42"/>
        <end position="63"/>
    </location>
</feature>
<sequence length="206" mass="21604">MTSPSDKPRRPSMLNGLAGAFAPRQIDFDPDSPNELPKTVKIAGLLALGAGLLNVFAGFTFVFNRNAYVQTFKDNAQICKSLFNGQIGDAIPATETSADAVTCRASADATTATIANFNSAITTVIVISIAIGLGMLVGGWFLRKGSIGARRSLAVMALLLFAMTVLNFSTGLLMLLSGVMLIAAMGMCFVGKGANYFIRAKAAGRK</sequence>